<comment type="caution">
    <text evidence="2">The sequence shown here is derived from an EMBL/GenBank/DDBJ whole genome shotgun (WGS) entry which is preliminary data.</text>
</comment>
<gene>
    <name evidence="2" type="ORF">CCHR01_09288</name>
</gene>
<accession>A0AAD9AH19</accession>
<reference evidence="2" key="1">
    <citation type="submission" date="2023-01" db="EMBL/GenBank/DDBJ databases">
        <title>Colletotrichum chrysophilum M932 genome sequence.</title>
        <authorList>
            <person name="Baroncelli R."/>
        </authorList>
    </citation>
    <scope>NUCLEOTIDE SEQUENCE</scope>
    <source>
        <strain evidence="2">M932</strain>
    </source>
</reference>
<keyword evidence="3" id="KW-1185">Reference proteome</keyword>
<evidence type="ECO:0000313" key="3">
    <source>
        <dbReference type="Proteomes" id="UP001243330"/>
    </source>
</evidence>
<feature type="region of interest" description="Disordered" evidence="1">
    <location>
        <begin position="21"/>
        <end position="47"/>
    </location>
</feature>
<dbReference type="EMBL" id="JAQOWY010000181">
    <property type="protein sequence ID" value="KAK1848108.1"/>
    <property type="molecule type" value="Genomic_DNA"/>
</dbReference>
<evidence type="ECO:0000313" key="2">
    <source>
        <dbReference type="EMBL" id="KAK1848108.1"/>
    </source>
</evidence>
<dbReference type="AlphaFoldDB" id="A0AAD9AH19"/>
<evidence type="ECO:0000256" key="1">
    <source>
        <dbReference type="SAM" id="MobiDB-lite"/>
    </source>
</evidence>
<name>A0AAD9AH19_9PEZI</name>
<organism evidence="2 3">
    <name type="scientific">Colletotrichum chrysophilum</name>
    <dbReference type="NCBI Taxonomy" id="1836956"/>
    <lineage>
        <taxon>Eukaryota</taxon>
        <taxon>Fungi</taxon>
        <taxon>Dikarya</taxon>
        <taxon>Ascomycota</taxon>
        <taxon>Pezizomycotina</taxon>
        <taxon>Sordariomycetes</taxon>
        <taxon>Hypocreomycetidae</taxon>
        <taxon>Glomerellales</taxon>
        <taxon>Glomerellaceae</taxon>
        <taxon>Colletotrichum</taxon>
        <taxon>Colletotrichum gloeosporioides species complex</taxon>
    </lineage>
</organism>
<dbReference type="Proteomes" id="UP001243330">
    <property type="component" value="Unassembled WGS sequence"/>
</dbReference>
<proteinExistence type="predicted"/>
<protein>
    <submittedName>
        <fullName evidence="2">Uncharacterized protein</fullName>
    </submittedName>
</protein>
<sequence length="124" mass="13734">MHRKPKNSSAHLQFHLVTSPETPAPACHRHFPECPENATTSSTTGTTSIHDSRIAIVTTSMDHLHVANPLDSLSRPNDTFQKRSNARLDGYVPVPYFRKPLARLSCLQRLQPSPATLVRSVNIG</sequence>